<accession>A0A9N7Y8U7</accession>
<feature type="region of interest" description="Disordered" evidence="1">
    <location>
        <begin position="93"/>
        <end position="152"/>
    </location>
</feature>
<comment type="caution">
    <text evidence="2">The sequence shown here is derived from an EMBL/GenBank/DDBJ whole genome shotgun (WGS) entry which is preliminary data.</text>
</comment>
<evidence type="ECO:0000256" key="1">
    <source>
        <dbReference type="SAM" id="MobiDB-lite"/>
    </source>
</evidence>
<evidence type="ECO:0000313" key="2">
    <source>
        <dbReference type="EMBL" id="CAB1422595.1"/>
    </source>
</evidence>
<organism evidence="2 3">
    <name type="scientific">Pleuronectes platessa</name>
    <name type="common">European plaice</name>
    <dbReference type="NCBI Taxonomy" id="8262"/>
    <lineage>
        <taxon>Eukaryota</taxon>
        <taxon>Metazoa</taxon>
        <taxon>Chordata</taxon>
        <taxon>Craniata</taxon>
        <taxon>Vertebrata</taxon>
        <taxon>Euteleostomi</taxon>
        <taxon>Actinopterygii</taxon>
        <taxon>Neopterygii</taxon>
        <taxon>Teleostei</taxon>
        <taxon>Neoteleostei</taxon>
        <taxon>Acanthomorphata</taxon>
        <taxon>Carangaria</taxon>
        <taxon>Pleuronectiformes</taxon>
        <taxon>Pleuronectoidei</taxon>
        <taxon>Pleuronectidae</taxon>
        <taxon>Pleuronectes</taxon>
    </lineage>
</organism>
<sequence>MRREEKRREEKRREEKRREEKRSLTGIFNRKSSWLKRKPRSVLEDGLGAELNKPLGWSTKTKCRLPGNEYPRCADGASLLPPPLLPAELTAARRRRGNPRSGLDSAMASSAVLPPVPQESAAGRGACRERAAEARSPPLQCPGGPSGALGAR</sequence>
<reference evidence="2" key="1">
    <citation type="submission" date="2020-03" db="EMBL/GenBank/DDBJ databases">
        <authorList>
            <person name="Weist P."/>
        </authorList>
    </citation>
    <scope>NUCLEOTIDE SEQUENCE</scope>
</reference>
<name>A0A9N7Y8U7_PLEPL</name>
<proteinExistence type="predicted"/>
<protein>
    <submittedName>
        <fullName evidence="2">Uncharacterized protein</fullName>
    </submittedName>
</protein>
<gene>
    <name evidence="2" type="ORF">PLEPLA_LOCUS10512</name>
</gene>
<dbReference type="AlphaFoldDB" id="A0A9N7Y8U7"/>
<evidence type="ECO:0000313" key="3">
    <source>
        <dbReference type="Proteomes" id="UP001153269"/>
    </source>
</evidence>
<feature type="region of interest" description="Disordered" evidence="1">
    <location>
        <begin position="1"/>
        <end position="31"/>
    </location>
</feature>
<keyword evidence="3" id="KW-1185">Reference proteome</keyword>
<dbReference type="EMBL" id="CADEAL010000597">
    <property type="protein sequence ID" value="CAB1422595.1"/>
    <property type="molecule type" value="Genomic_DNA"/>
</dbReference>
<feature type="compositionally biased region" description="Basic and acidic residues" evidence="1">
    <location>
        <begin position="1"/>
        <end position="23"/>
    </location>
</feature>
<dbReference type="Proteomes" id="UP001153269">
    <property type="component" value="Unassembled WGS sequence"/>
</dbReference>